<dbReference type="MEROPS" id="M28.002"/>
<feature type="chain" id="PRO_5002667361" evidence="9">
    <location>
        <begin position="21"/>
        <end position="615"/>
    </location>
</feature>
<dbReference type="RefSeq" id="WP_009839772.1">
    <property type="nucleotide sequence ID" value="NZ_CH959301.1"/>
</dbReference>
<dbReference type="GO" id="GO:0006508">
    <property type="term" value="P:proteolysis"/>
    <property type="evidence" value="ECO:0007669"/>
    <property type="project" value="UniProtKB-KW"/>
</dbReference>
<dbReference type="Gene3D" id="2.60.120.380">
    <property type="match status" value="2"/>
</dbReference>
<feature type="signal peptide" evidence="9">
    <location>
        <begin position="1"/>
        <end position="20"/>
    </location>
</feature>
<keyword evidence="5" id="KW-0378">Hydrolase</keyword>
<feature type="binding site" evidence="7">
    <location>
        <position position="263"/>
    </location>
    <ligand>
        <name>Zn(2+)</name>
        <dbReference type="ChEBI" id="CHEBI:29105"/>
        <label>2</label>
        <note>catalytic</note>
    </ligand>
</feature>
<evidence type="ECO:0000259" key="10">
    <source>
        <dbReference type="Pfam" id="PF04151"/>
    </source>
</evidence>
<evidence type="ECO:0000256" key="3">
    <source>
        <dbReference type="ARBA" id="ARBA00022723"/>
    </source>
</evidence>
<dbReference type="OrthoDB" id="9789219at2"/>
<dbReference type="GO" id="GO:0046872">
    <property type="term" value="F:metal ion binding"/>
    <property type="evidence" value="ECO:0007669"/>
    <property type="project" value="UniProtKB-KW"/>
</dbReference>
<dbReference type="InterPro" id="IPR012189">
    <property type="entry name" value="Pept_M28E_Ap1"/>
</dbReference>
<keyword evidence="6 7" id="KW-0862">Zinc</keyword>
<evidence type="ECO:0000259" key="11">
    <source>
        <dbReference type="Pfam" id="PF04389"/>
    </source>
</evidence>
<evidence type="ECO:0000313" key="12">
    <source>
        <dbReference type="EMBL" id="EAR27940.1"/>
    </source>
</evidence>
<keyword evidence="4 9" id="KW-0732">Signal</keyword>
<keyword evidence="3 7" id="KW-0479">Metal-binding</keyword>
<dbReference type="AlphaFoldDB" id="A4CC53"/>
<dbReference type="SUPFAM" id="SSF53187">
    <property type="entry name" value="Zn-dependent exopeptidases"/>
    <property type="match status" value="1"/>
</dbReference>
<dbReference type="InterPro" id="IPR045175">
    <property type="entry name" value="M28_fam"/>
</dbReference>
<gene>
    <name evidence="12" type="ORF">PTD2_19000</name>
</gene>
<dbReference type="Pfam" id="PF04389">
    <property type="entry name" value="Peptidase_M28"/>
    <property type="match status" value="1"/>
</dbReference>
<feature type="binding site" evidence="7">
    <location>
        <position position="290"/>
    </location>
    <ligand>
        <name>Zn(2+)</name>
        <dbReference type="ChEBI" id="CHEBI:29105"/>
        <label>1</label>
    </ligand>
</feature>
<feature type="binding site" evidence="7">
    <location>
        <position position="367"/>
    </location>
    <ligand>
        <name>Zn(2+)</name>
        <dbReference type="ChEBI" id="CHEBI:29105"/>
        <label>2</label>
        <note>catalytic</note>
    </ligand>
</feature>
<feature type="binding site" evidence="7">
    <location>
        <position position="228"/>
    </location>
    <ligand>
        <name>Zn(2+)</name>
        <dbReference type="ChEBI" id="CHEBI:29105"/>
        <label>1</label>
    </ligand>
</feature>
<dbReference type="PANTHER" id="PTHR12147">
    <property type="entry name" value="METALLOPEPTIDASE M28 FAMILY MEMBER"/>
    <property type="match status" value="1"/>
</dbReference>
<dbReference type="PANTHER" id="PTHR12147:SF56">
    <property type="entry name" value="AMINOPEPTIDASE YDR415C-RELATED"/>
    <property type="match status" value="1"/>
</dbReference>
<dbReference type="Gene3D" id="3.40.630.10">
    <property type="entry name" value="Zn peptidases"/>
    <property type="match status" value="1"/>
</dbReference>
<feature type="binding site" evidence="7">
    <location>
        <position position="209"/>
    </location>
    <ligand>
        <name>Zn(2+)</name>
        <dbReference type="ChEBI" id="CHEBI:29105"/>
        <label>1</label>
    </ligand>
</feature>
<feature type="domain" description="Peptidase C-terminal archaeal/bacterial" evidence="10">
    <location>
        <begin position="542"/>
        <end position="600"/>
    </location>
</feature>
<name>A4CC53_9GAMM</name>
<keyword evidence="1 12" id="KW-0031">Aminopeptidase</keyword>
<keyword evidence="13" id="KW-1185">Reference proteome</keyword>
<dbReference type="GO" id="GO:0008235">
    <property type="term" value="F:metalloexopeptidase activity"/>
    <property type="evidence" value="ECO:0007669"/>
    <property type="project" value="InterPro"/>
</dbReference>
<organism evidence="12 13">
    <name type="scientific">Pseudoalteromonas tunicata D2</name>
    <dbReference type="NCBI Taxonomy" id="87626"/>
    <lineage>
        <taxon>Bacteria</taxon>
        <taxon>Pseudomonadati</taxon>
        <taxon>Pseudomonadota</taxon>
        <taxon>Gammaproteobacteria</taxon>
        <taxon>Alteromonadales</taxon>
        <taxon>Pseudoalteromonadaceae</taxon>
        <taxon>Pseudoalteromonas</taxon>
    </lineage>
</organism>
<sequence length="615" mass="66551">MLKKSCISISLLLMTQVCYAENDVWITIGKDAVPVVNKQLPHLFKDYQPSELLSFSSLQDSRIMNINEQNLAELSAVMHSEFNRCAGFIAHDSYQAAVAYNQMVSEVTPQNFNGYSIDNAPTVNALVASLNQTDLTATVTQLSNYHNRYYTQQTGQDAANWLKNHWQSVASSRSDISIELFNHTWSQPSVIATITGTSAAQDIVVIGGHLDSINQSNPTAGRAPGADDNASGIAVVTATLKAIVQSGYKPSRTIKLIGYAAEEVGLRGSKAIAQSFKDSGKNVIGVAQFDMTGNHGSANDIVFMTDYTNSAQNQFMSQLLDTYFPTINYGFDQCGYGCSDHASWHNLGYPASMPFESSMADINNRIHTSSDSVFDASHGIKFAKLAVAYAAEMAKTGEIVEPPEPDNELTNSIPKTGLTALAKQQLFFTLTVPIGASNLSFTTQGGSGDADLYVKFGQKPTLNNFDCKSTTATSNETCTINAVQAGVYHVMVEAWNDISGVTLLGKYSESIPGNDPINRVEPNLSVGRGNWLHFSQVLAQQYSELTVTISGGTGDVDLYVNAGTQPSSNQYQCRPFKNGNNEVCTFTRPETGTWFMSLYGYSAASGVTLTIDAKP</sequence>
<feature type="disulfide bond" evidence="8">
    <location>
        <begin position="334"/>
        <end position="338"/>
    </location>
</feature>
<dbReference type="InterPro" id="IPR007484">
    <property type="entry name" value="Peptidase_M28"/>
</dbReference>
<feature type="domain" description="Peptidase M28" evidence="11">
    <location>
        <begin position="190"/>
        <end position="374"/>
    </location>
</feature>
<dbReference type="Proteomes" id="UP000006201">
    <property type="component" value="Unassembled WGS sequence"/>
</dbReference>
<dbReference type="HOGENOM" id="CLU_025866_2_0_6"/>
<comment type="caution">
    <text evidence="12">The sequence shown here is derived from an EMBL/GenBank/DDBJ whole genome shotgun (WGS) entry which is preliminary data.</text>
</comment>
<evidence type="ECO:0000313" key="13">
    <source>
        <dbReference type="Proteomes" id="UP000006201"/>
    </source>
</evidence>
<keyword evidence="8" id="KW-1015">Disulfide bond</keyword>
<protein>
    <submittedName>
        <fullName evidence="12">Predicted aminopeptidase</fullName>
    </submittedName>
</protein>
<evidence type="ECO:0000256" key="9">
    <source>
        <dbReference type="SAM" id="SignalP"/>
    </source>
</evidence>
<dbReference type="EMBL" id="AAOH01000005">
    <property type="protein sequence ID" value="EAR27940.1"/>
    <property type="molecule type" value="Genomic_DNA"/>
</dbReference>
<keyword evidence="2" id="KW-0645">Protease</keyword>
<accession>A4CC53</accession>
<dbReference type="STRING" id="87626.PTD2_19000"/>
<reference evidence="12 13" key="1">
    <citation type="submission" date="2006-02" db="EMBL/GenBank/DDBJ databases">
        <authorList>
            <person name="Moran M.A."/>
            <person name="Kjelleberg S."/>
            <person name="Egan S."/>
            <person name="Saunders N."/>
            <person name="Thomas T."/>
            <person name="Ferriera S."/>
            <person name="Johnson J."/>
            <person name="Kravitz S."/>
            <person name="Halpern A."/>
            <person name="Remington K."/>
            <person name="Beeson K."/>
            <person name="Tran B."/>
            <person name="Rogers Y.-H."/>
            <person name="Friedman R."/>
            <person name="Venter J.C."/>
        </authorList>
    </citation>
    <scope>NUCLEOTIDE SEQUENCE [LARGE SCALE GENOMIC DNA]</scope>
    <source>
        <strain evidence="12 13">D2</strain>
    </source>
</reference>
<dbReference type="InterPro" id="IPR007280">
    <property type="entry name" value="Peptidase_C_arc/bac"/>
</dbReference>
<feature type="domain" description="Peptidase C-terminal archaeal/bacterial" evidence="10">
    <location>
        <begin position="427"/>
        <end position="493"/>
    </location>
</feature>
<evidence type="ECO:0000256" key="2">
    <source>
        <dbReference type="ARBA" id="ARBA00022670"/>
    </source>
</evidence>
<evidence type="ECO:0000256" key="6">
    <source>
        <dbReference type="ARBA" id="ARBA00022833"/>
    </source>
</evidence>
<dbReference type="eggNOG" id="COG2234">
    <property type="taxonomic scope" value="Bacteria"/>
</dbReference>
<evidence type="ECO:0000256" key="8">
    <source>
        <dbReference type="PIRSR" id="PIRSR036685-2"/>
    </source>
</evidence>
<dbReference type="GO" id="GO:0004177">
    <property type="term" value="F:aminopeptidase activity"/>
    <property type="evidence" value="ECO:0007669"/>
    <property type="project" value="UniProtKB-KW"/>
</dbReference>
<evidence type="ECO:0000256" key="4">
    <source>
        <dbReference type="ARBA" id="ARBA00022729"/>
    </source>
</evidence>
<evidence type="ECO:0000256" key="5">
    <source>
        <dbReference type="ARBA" id="ARBA00022801"/>
    </source>
</evidence>
<evidence type="ECO:0000256" key="7">
    <source>
        <dbReference type="PIRSR" id="PIRSR036685-1"/>
    </source>
</evidence>
<evidence type="ECO:0000256" key="1">
    <source>
        <dbReference type="ARBA" id="ARBA00022438"/>
    </source>
</evidence>
<comment type="cofactor">
    <cofactor evidence="7">
        <name>Zn(2+)</name>
        <dbReference type="ChEBI" id="CHEBI:29105"/>
    </cofactor>
    <text evidence="7">Binds 2 Zn(2+) ions per subunit.</text>
</comment>
<dbReference type="Pfam" id="PF04151">
    <property type="entry name" value="PPC"/>
    <property type="match status" value="2"/>
</dbReference>
<dbReference type="PIRSF" id="PIRSF036685">
    <property type="entry name" value="BacLeuNPeptidase"/>
    <property type="match status" value="1"/>
</dbReference>
<proteinExistence type="predicted"/>